<reference evidence="7" key="1">
    <citation type="journal article" date="2019" name="Int. J. Syst. Evol. Microbiol.">
        <title>The Global Catalogue of Microorganisms (GCM) 10K type strain sequencing project: providing services to taxonomists for standard genome sequencing and annotation.</title>
        <authorList>
            <consortium name="The Broad Institute Genomics Platform"/>
            <consortium name="The Broad Institute Genome Sequencing Center for Infectious Disease"/>
            <person name="Wu L."/>
            <person name="Ma J."/>
        </authorList>
    </citation>
    <scope>NUCLEOTIDE SEQUENCE [LARGE SCALE GENOMIC DNA]</scope>
    <source>
        <strain evidence="7">CGMCC 4.7106</strain>
    </source>
</reference>
<dbReference type="RefSeq" id="WP_386820714.1">
    <property type="nucleotide sequence ID" value="NZ_JBHUIT010000027.1"/>
</dbReference>
<dbReference type="InterPro" id="IPR014331">
    <property type="entry name" value="RNA_pol_sigma70_ECF_RHOBA"/>
</dbReference>
<dbReference type="InterPro" id="IPR013325">
    <property type="entry name" value="RNA_pol_sigma_r2"/>
</dbReference>
<keyword evidence="4" id="KW-0804">Transcription</keyword>
<dbReference type="InterPro" id="IPR036388">
    <property type="entry name" value="WH-like_DNA-bd_sf"/>
</dbReference>
<dbReference type="Gene3D" id="1.10.10.10">
    <property type="entry name" value="Winged helix-like DNA-binding domain superfamily/Winged helix DNA-binding domain"/>
    <property type="match status" value="1"/>
</dbReference>
<keyword evidence="3" id="KW-0731">Sigma factor</keyword>
<keyword evidence="2" id="KW-0805">Transcription regulation</keyword>
<keyword evidence="7" id="KW-1185">Reference proteome</keyword>
<organism evidence="6 7">
    <name type="scientific">Luteolibacter algae</name>
    <dbReference type="NCBI Taxonomy" id="454151"/>
    <lineage>
        <taxon>Bacteria</taxon>
        <taxon>Pseudomonadati</taxon>
        <taxon>Verrucomicrobiota</taxon>
        <taxon>Verrucomicrobiia</taxon>
        <taxon>Verrucomicrobiales</taxon>
        <taxon>Verrucomicrobiaceae</taxon>
        <taxon>Luteolibacter</taxon>
    </lineage>
</organism>
<sequence>MMDSHDKEQQFIGHLTEIQVPLRLYVSSLMPGDSSAKDVIQNANTTLWRKRNEYEPGTFFKAWAFSIARYEVLNYRKKVARESRLVFGEDLENAFAEELSEHSDDLEQRHEALKHCLEKLRPTHRELLLHRYSSDGTLKDFSEKTGNSIGGLKVTLHRLRNALQGCIEKQLNLGEANS</sequence>
<comment type="caution">
    <text evidence="6">The sequence shown here is derived from an EMBL/GenBank/DDBJ whole genome shotgun (WGS) entry which is preliminary data.</text>
</comment>
<evidence type="ECO:0000256" key="2">
    <source>
        <dbReference type="ARBA" id="ARBA00023015"/>
    </source>
</evidence>
<accession>A0ABW5D9M9</accession>
<comment type="similarity">
    <text evidence="1">Belongs to the sigma-70 factor family. ECF subfamily.</text>
</comment>
<dbReference type="PANTHER" id="PTHR43133">
    <property type="entry name" value="RNA POLYMERASE ECF-TYPE SIGMA FACTO"/>
    <property type="match status" value="1"/>
</dbReference>
<dbReference type="SUPFAM" id="SSF88946">
    <property type="entry name" value="Sigma2 domain of RNA polymerase sigma factors"/>
    <property type="match status" value="1"/>
</dbReference>
<evidence type="ECO:0000256" key="4">
    <source>
        <dbReference type="ARBA" id="ARBA00023163"/>
    </source>
</evidence>
<evidence type="ECO:0000313" key="7">
    <source>
        <dbReference type="Proteomes" id="UP001597375"/>
    </source>
</evidence>
<dbReference type="EMBL" id="JBHUIT010000027">
    <property type="protein sequence ID" value="MFD2257426.1"/>
    <property type="molecule type" value="Genomic_DNA"/>
</dbReference>
<dbReference type="Gene3D" id="1.10.1740.10">
    <property type="match status" value="1"/>
</dbReference>
<dbReference type="InterPro" id="IPR014284">
    <property type="entry name" value="RNA_pol_sigma-70_dom"/>
</dbReference>
<dbReference type="NCBIfam" id="TIGR02989">
    <property type="entry name" value="Sig-70_gvs1"/>
    <property type="match status" value="1"/>
</dbReference>
<dbReference type="InterPro" id="IPR039425">
    <property type="entry name" value="RNA_pol_sigma-70-like"/>
</dbReference>
<feature type="domain" description="RNA polymerase sigma-70 region 2" evidence="5">
    <location>
        <begin position="25"/>
        <end position="81"/>
    </location>
</feature>
<evidence type="ECO:0000313" key="6">
    <source>
        <dbReference type="EMBL" id="MFD2257426.1"/>
    </source>
</evidence>
<name>A0ABW5D9M9_9BACT</name>
<proteinExistence type="inferred from homology"/>
<dbReference type="Pfam" id="PF04542">
    <property type="entry name" value="Sigma70_r2"/>
    <property type="match status" value="1"/>
</dbReference>
<dbReference type="PANTHER" id="PTHR43133:SF51">
    <property type="entry name" value="RNA POLYMERASE SIGMA FACTOR"/>
    <property type="match status" value="1"/>
</dbReference>
<evidence type="ECO:0000256" key="3">
    <source>
        <dbReference type="ARBA" id="ARBA00023082"/>
    </source>
</evidence>
<gene>
    <name evidence="6" type="ORF">ACFSSA_12145</name>
</gene>
<dbReference type="Proteomes" id="UP001597375">
    <property type="component" value="Unassembled WGS sequence"/>
</dbReference>
<dbReference type="InterPro" id="IPR007627">
    <property type="entry name" value="RNA_pol_sigma70_r2"/>
</dbReference>
<evidence type="ECO:0000259" key="5">
    <source>
        <dbReference type="Pfam" id="PF04542"/>
    </source>
</evidence>
<dbReference type="InterPro" id="IPR013324">
    <property type="entry name" value="RNA_pol_sigma_r3/r4-like"/>
</dbReference>
<dbReference type="SUPFAM" id="SSF88659">
    <property type="entry name" value="Sigma3 and sigma4 domains of RNA polymerase sigma factors"/>
    <property type="match status" value="1"/>
</dbReference>
<protein>
    <submittedName>
        <fullName evidence="6">Sigma-70 family RNA polymerase sigma factor</fullName>
    </submittedName>
</protein>
<dbReference type="NCBIfam" id="TIGR02937">
    <property type="entry name" value="sigma70-ECF"/>
    <property type="match status" value="1"/>
</dbReference>
<evidence type="ECO:0000256" key="1">
    <source>
        <dbReference type="ARBA" id="ARBA00010641"/>
    </source>
</evidence>